<dbReference type="Gene3D" id="2.40.420.20">
    <property type="match status" value="1"/>
</dbReference>
<feature type="chain" id="PRO_5024849331" evidence="5">
    <location>
        <begin position="20"/>
        <end position="419"/>
    </location>
</feature>
<keyword evidence="3" id="KW-0175">Coiled coil</keyword>
<feature type="region of interest" description="Disordered" evidence="4">
    <location>
        <begin position="368"/>
        <end position="419"/>
    </location>
</feature>
<evidence type="ECO:0000259" key="9">
    <source>
        <dbReference type="Pfam" id="PF25967"/>
    </source>
</evidence>
<dbReference type="RefSeq" id="WP_071833872.1">
    <property type="nucleotide sequence ID" value="NZ_LSRP01000096.1"/>
</dbReference>
<dbReference type="Pfam" id="PF25876">
    <property type="entry name" value="HH_MFP_RND"/>
    <property type="match status" value="1"/>
</dbReference>
<evidence type="ECO:0000256" key="3">
    <source>
        <dbReference type="SAM" id="Coils"/>
    </source>
</evidence>
<dbReference type="InterPro" id="IPR058624">
    <property type="entry name" value="MdtA-like_HH"/>
</dbReference>
<dbReference type="Gene3D" id="2.40.30.170">
    <property type="match status" value="1"/>
</dbReference>
<dbReference type="InterPro" id="IPR058627">
    <property type="entry name" value="MdtA-like_C"/>
</dbReference>
<evidence type="ECO:0000313" key="11">
    <source>
        <dbReference type="Proteomes" id="UP000182661"/>
    </source>
</evidence>
<feature type="domain" description="Multidrug resistance protein MdtA-like barrel-sandwich hybrid" evidence="7">
    <location>
        <begin position="62"/>
        <end position="205"/>
    </location>
</feature>
<dbReference type="GO" id="GO:0046677">
    <property type="term" value="P:response to antibiotic"/>
    <property type="evidence" value="ECO:0007669"/>
    <property type="project" value="TreeGrafter"/>
</dbReference>
<dbReference type="SUPFAM" id="SSF111369">
    <property type="entry name" value="HlyD-like secretion proteins"/>
    <property type="match status" value="1"/>
</dbReference>
<protein>
    <submittedName>
        <fullName evidence="10">Efflux transporter periplasmic adaptor subunit</fullName>
    </submittedName>
</protein>
<sequence length="419" mass="44606">MRKNRLTLTAAASVLLVLAGCQEDEQKQAPPAYPPSQVSFVETRMEPIPITNDLPGRVAPTRIAEVRPRATGIIIKRVFEQGSLVKEGDVLYQIDPASFQVQVDSAEATLRRAEAVRTQAKQTADRQDQLRRSNAASAQQFDDATAQLAQAEADVAIASASLATAQLNLQYTNVTAPISGRIGRALITEGALVSANGTENLATIQQLDPVYADFTQSATDLIRLRKGMQDGALSGDKNEAKVRLLMDDGEPYAHVGKLLFSEAAVDETTGQVTLRGEFPNPDGDLLPGMYVRVLIEQGVRNDAISLPIQAIQRDTAGNAQVYIAKADDTLELRSVRLGQSTVDKAVVIEGLKTGDRVVVEGFQKIGPGAKVVPTPWNPDGATGQAADKPQAEGENAPAAQPAADGEQGEAKVQPAETAK</sequence>
<reference evidence="10 11" key="1">
    <citation type="submission" date="2016-02" db="EMBL/GenBank/DDBJ databases">
        <title>Genome sequencing of a beta-galactosidase producing bacteria Rhizobium sp. 59.</title>
        <authorList>
            <person name="Wang D."/>
            <person name="Kot W."/>
            <person name="Qin Y."/>
            <person name="Hansen L."/>
            <person name="Naqvi K."/>
            <person name="Rensing C."/>
        </authorList>
    </citation>
    <scope>NUCLEOTIDE SEQUENCE [LARGE SCALE GENOMIC DNA]</scope>
    <source>
        <strain evidence="10 11">59</strain>
    </source>
</reference>
<dbReference type="GO" id="GO:0005886">
    <property type="term" value="C:plasma membrane"/>
    <property type="evidence" value="ECO:0007669"/>
    <property type="project" value="TreeGrafter"/>
</dbReference>
<feature type="domain" description="Multidrug resistance protein MdtA-like alpha-helical hairpin" evidence="6">
    <location>
        <begin position="103"/>
        <end position="172"/>
    </location>
</feature>
<keyword evidence="11" id="KW-1185">Reference proteome</keyword>
<evidence type="ECO:0000259" key="6">
    <source>
        <dbReference type="Pfam" id="PF25876"/>
    </source>
</evidence>
<evidence type="ECO:0000259" key="8">
    <source>
        <dbReference type="Pfam" id="PF25944"/>
    </source>
</evidence>
<dbReference type="InterPro" id="IPR006143">
    <property type="entry name" value="RND_pump_MFP"/>
</dbReference>
<dbReference type="InterPro" id="IPR058626">
    <property type="entry name" value="MdtA-like_b-barrel"/>
</dbReference>
<evidence type="ECO:0000313" key="10">
    <source>
        <dbReference type="EMBL" id="OJF94969.1"/>
    </source>
</evidence>
<dbReference type="PROSITE" id="PS51257">
    <property type="entry name" value="PROKAR_LIPOPROTEIN"/>
    <property type="match status" value="1"/>
</dbReference>
<evidence type="ECO:0000256" key="4">
    <source>
        <dbReference type="SAM" id="MobiDB-lite"/>
    </source>
</evidence>
<evidence type="ECO:0000256" key="1">
    <source>
        <dbReference type="ARBA" id="ARBA00004196"/>
    </source>
</evidence>
<dbReference type="AlphaFoldDB" id="A0A657LQ24"/>
<feature type="domain" description="Multidrug resistance protein MdtA-like C-terminal permuted SH3" evidence="9">
    <location>
        <begin position="302"/>
        <end position="364"/>
    </location>
</feature>
<dbReference type="Gene3D" id="1.10.287.470">
    <property type="entry name" value="Helix hairpin bin"/>
    <property type="match status" value="1"/>
</dbReference>
<feature type="signal peptide" evidence="5">
    <location>
        <begin position="1"/>
        <end position="19"/>
    </location>
</feature>
<dbReference type="Pfam" id="PF25917">
    <property type="entry name" value="BSH_RND"/>
    <property type="match status" value="1"/>
</dbReference>
<feature type="coiled-coil region" evidence="3">
    <location>
        <begin position="103"/>
        <end position="154"/>
    </location>
</feature>
<dbReference type="PANTHER" id="PTHR30158">
    <property type="entry name" value="ACRA/E-RELATED COMPONENT OF DRUG EFFLUX TRANSPORTER"/>
    <property type="match status" value="1"/>
</dbReference>
<comment type="caution">
    <text evidence="10">The sequence shown here is derived from an EMBL/GenBank/DDBJ whole genome shotgun (WGS) entry which is preliminary data.</text>
</comment>
<dbReference type="GO" id="GO:0030313">
    <property type="term" value="C:cell envelope"/>
    <property type="evidence" value="ECO:0007669"/>
    <property type="project" value="UniProtKB-SubCell"/>
</dbReference>
<keyword evidence="5" id="KW-0732">Signal</keyword>
<dbReference type="NCBIfam" id="TIGR01730">
    <property type="entry name" value="RND_mfp"/>
    <property type="match status" value="1"/>
</dbReference>
<dbReference type="FunFam" id="2.40.420.20:FF:000001">
    <property type="entry name" value="Efflux RND transporter periplasmic adaptor subunit"/>
    <property type="match status" value="1"/>
</dbReference>
<dbReference type="Proteomes" id="UP000182661">
    <property type="component" value="Unassembled WGS sequence"/>
</dbReference>
<organism evidence="10 11">
    <name type="scientific">Pararhizobium antarcticum</name>
    <dbReference type="NCBI Taxonomy" id="1798805"/>
    <lineage>
        <taxon>Bacteria</taxon>
        <taxon>Pseudomonadati</taxon>
        <taxon>Pseudomonadota</taxon>
        <taxon>Alphaproteobacteria</taxon>
        <taxon>Hyphomicrobiales</taxon>
        <taxon>Rhizobiaceae</taxon>
        <taxon>Rhizobium/Agrobacterium group</taxon>
        <taxon>Pararhizobium</taxon>
    </lineage>
</organism>
<name>A0A657LQ24_9HYPH</name>
<evidence type="ECO:0000259" key="7">
    <source>
        <dbReference type="Pfam" id="PF25917"/>
    </source>
</evidence>
<accession>A0A657LQ24</accession>
<dbReference type="InterPro" id="IPR058625">
    <property type="entry name" value="MdtA-like_BSH"/>
</dbReference>
<feature type="domain" description="Multidrug resistance protein MdtA-like beta-barrel" evidence="8">
    <location>
        <begin position="209"/>
        <end position="298"/>
    </location>
</feature>
<dbReference type="GO" id="GO:0022857">
    <property type="term" value="F:transmembrane transporter activity"/>
    <property type="evidence" value="ECO:0007669"/>
    <property type="project" value="InterPro"/>
</dbReference>
<evidence type="ECO:0000256" key="2">
    <source>
        <dbReference type="ARBA" id="ARBA00009477"/>
    </source>
</evidence>
<dbReference type="Gene3D" id="2.40.50.100">
    <property type="match status" value="1"/>
</dbReference>
<dbReference type="Pfam" id="PF25944">
    <property type="entry name" value="Beta-barrel_RND"/>
    <property type="match status" value="1"/>
</dbReference>
<evidence type="ECO:0000256" key="5">
    <source>
        <dbReference type="SAM" id="SignalP"/>
    </source>
</evidence>
<dbReference type="PANTHER" id="PTHR30158:SF3">
    <property type="entry name" value="MULTIDRUG EFFLUX PUMP SUBUNIT ACRA-RELATED"/>
    <property type="match status" value="1"/>
</dbReference>
<dbReference type="EMBL" id="LSRP01000096">
    <property type="protein sequence ID" value="OJF94969.1"/>
    <property type="molecule type" value="Genomic_DNA"/>
</dbReference>
<comment type="subcellular location">
    <subcellularLocation>
        <location evidence="1">Cell envelope</location>
    </subcellularLocation>
</comment>
<proteinExistence type="inferred from homology"/>
<gene>
    <name evidence="10" type="ORF">AX760_03820</name>
</gene>
<dbReference type="Pfam" id="PF25967">
    <property type="entry name" value="RND-MFP_C"/>
    <property type="match status" value="1"/>
</dbReference>
<comment type="similarity">
    <text evidence="2">Belongs to the membrane fusion protein (MFP) (TC 8.A.1) family.</text>
</comment>